<sequence>MLGIRNNLKILIGTDLGKYEITSPTGQKLNEIDAIWVEPPELPANYKVKPNSGIEAIIQREPDPYHENLLGYTVGINNYCITLKQYNLEKSLTPVIERLKSSRYWNFLDQPRLTPYAKTSEGIIRPKATFKITTARLLDF</sequence>
<reference evidence="1" key="1">
    <citation type="submission" date="2020-07" db="EMBL/GenBank/DDBJ databases">
        <title>Dissolved microcystin release linked to lysis of a Microcystis spp. bloom in Lake Erie (USA) attributed to a novel cyanophage.</title>
        <authorList>
            <person name="McKindles K.M."/>
            <person name="Manes M.A."/>
            <person name="DeMarco J.R."/>
            <person name="McClure A."/>
            <person name="McKay R.M."/>
            <person name="Davis T.W."/>
            <person name="Bullerjahn G.S."/>
        </authorList>
    </citation>
    <scope>NUCLEOTIDE SEQUENCE</scope>
</reference>
<name>A0A7G9A4G7_9VIRU</name>
<organism evidence="1">
    <name type="scientific">Bacteriophage sp</name>
    <dbReference type="NCBI Taxonomy" id="38018"/>
    <lineage>
        <taxon>Viruses</taxon>
    </lineage>
</organism>
<accession>A0A7G9A4G7</accession>
<evidence type="ECO:0000313" key="1">
    <source>
        <dbReference type="EMBL" id="QNL31640.1"/>
    </source>
</evidence>
<protein>
    <submittedName>
        <fullName evidence="1">Uncharacterized protein</fullName>
    </submittedName>
</protein>
<dbReference type="EMBL" id="MT840187">
    <property type="protein sequence ID" value="QNL31640.1"/>
    <property type="molecule type" value="Genomic_DNA"/>
</dbReference>
<proteinExistence type="predicted"/>